<reference evidence="3" key="1">
    <citation type="submission" date="2022-10" db="EMBL/GenBank/DDBJ databases">
        <title>Culturing micro-colonial fungi from biological soil crusts in the Mojave desert and describing Neophaeococcomyces mojavensis, and introducing the new genera and species Taxawa tesnikishii.</title>
        <authorList>
            <person name="Kurbessoian T."/>
            <person name="Stajich J.E."/>
        </authorList>
    </citation>
    <scope>NUCLEOTIDE SEQUENCE</scope>
    <source>
        <strain evidence="3">TK_41</strain>
    </source>
</reference>
<accession>A0AA38X0X8</accession>
<evidence type="ECO:0000256" key="2">
    <source>
        <dbReference type="SAM" id="SignalP"/>
    </source>
</evidence>
<dbReference type="AlphaFoldDB" id="A0AA38X0X8"/>
<evidence type="ECO:0000313" key="4">
    <source>
        <dbReference type="Proteomes" id="UP001172673"/>
    </source>
</evidence>
<evidence type="ECO:0000256" key="1">
    <source>
        <dbReference type="SAM" id="MobiDB-lite"/>
    </source>
</evidence>
<protein>
    <submittedName>
        <fullName evidence="3">Uncharacterized protein</fullName>
    </submittedName>
</protein>
<keyword evidence="2" id="KW-0732">Signal</keyword>
<proteinExistence type="predicted"/>
<organism evidence="3 4">
    <name type="scientific">Cladophialophora chaetospira</name>
    <dbReference type="NCBI Taxonomy" id="386627"/>
    <lineage>
        <taxon>Eukaryota</taxon>
        <taxon>Fungi</taxon>
        <taxon>Dikarya</taxon>
        <taxon>Ascomycota</taxon>
        <taxon>Pezizomycotina</taxon>
        <taxon>Eurotiomycetes</taxon>
        <taxon>Chaetothyriomycetidae</taxon>
        <taxon>Chaetothyriales</taxon>
        <taxon>Herpotrichiellaceae</taxon>
        <taxon>Cladophialophora</taxon>
    </lineage>
</organism>
<sequence>MHLQTILALAASLLHITLALPQIPVVPLGTCAYAGQFICTSPTTFAICDASLMGIIQSLAPGDPRCGGAADAGYKVGTGIQPKVVPTTLAPTPGPPPPGPHGSTHSGGN</sequence>
<feature type="chain" id="PRO_5041310111" evidence="2">
    <location>
        <begin position="20"/>
        <end position="109"/>
    </location>
</feature>
<evidence type="ECO:0000313" key="3">
    <source>
        <dbReference type="EMBL" id="KAJ9604754.1"/>
    </source>
</evidence>
<keyword evidence="4" id="KW-1185">Reference proteome</keyword>
<dbReference type="EMBL" id="JAPDRK010000018">
    <property type="protein sequence ID" value="KAJ9604754.1"/>
    <property type="molecule type" value="Genomic_DNA"/>
</dbReference>
<comment type="caution">
    <text evidence="3">The sequence shown here is derived from an EMBL/GenBank/DDBJ whole genome shotgun (WGS) entry which is preliminary data.</text>
</comment>
<feature type="signal peptide" evidence="2">
    <location>
        <begin position="1"/>
        <end position="19"/>
    </location>
</feature>
<dbReference type="Proteomes" id="UP001172673">
    <property type="component" value="Unassembled WGS sequence"/>
</dbReference>
<gene>
    <name evidence="3" type="ORF">H2200_010868</name>
</gene>
<feature type="region of interest" description="Disordered" evidence="1">
    <location>
        <begin position="85"/>
        <end position="109"/>
    </location>
</feature>
<name>A0AA38X0X8_9EURO</name>